<dbReference type="SUPFAM" id="SSF101874">
    <property type="entry name" value="YceI-like"/>
    <property type="match status" value="1"/>
</dbReference>
<keyword evidence="1" id="KW-0732">Signal</keyword>
<protein>
    <submittedName>
        <fullName evidence="3">YceI family protein</fullName>
    </submittedName>
</protein>
<dbReference type="PANTHER" id="PTHR34406">
    <property type="entry name" value="PROTEIN YCEI"/>
    <property type="match status" value="1"/>
</dbReference>
<dbReference type="Gene3D" id="2.40.128.110">
    <property type="entry name" value="Lipid/polyisoprenoid-binding, YceI-like"/>
    <property type="match status" value="1"/>
</dbReference>
<feature type="domain" description="Lipid/polyisoprenoid-binding YceI-like" evidence="2">
    <location>
        <begin position="43"/>
        <end position="207"/>
    </location>
</feature>
<reference evidence="3 4" key="1">
    <citation type="submission" date="2022-11" db="EMBL/GenBank/DDBJ databases">
        <title>Genome sequencing of Acetobacter type strain.</title>
        <authorList>
            <person name="Heo J."/>
            <person name="Lee D."/>
            <person name="Han B.-H."/>
            <person name="Hong S.-B."/>
            <person name="Kwon S.-W."/>
        </authorList>
    </citation>
    <scope>NUCLEOTIDE SEQUENCE [LARGE SCALE GENOMIC DNA]</scope>
    <source>
        <strain evidence="3 4">KACC 21251</strain>
    </source>
</reference>
<feature type="signal peptide" evidence="1">
    <location>
        <begin position="1"/>
        <end position="26"/>
    </location>
</feature>
<dbReference type="EMBL" id="JAPIUX010000016">
    <property type="protein sequence ID" value="MCX2561868.1"/>
    <property type="molecule type" value="Genomic_DNA"/>
</dbReference>
<dbReference type="PANTHER" id="PTHR34406:SF1">
    <property type="entry name" value="PROTEIN YCEI"/>
    <property type="match status" value="1"/>
</dbReference>
<keyword evidence="4" id="KW-1185">Reference proteome</keyword>
<dbReference type="Proteomes" id="UP001526446">
    <property type="component" value="Unassembled WGS sequence"/>
</dbReference>
<gene>
    <name evidence="3" type="ORF">OQ252_10735</name>
</gene>
<sequence>MRCAGVSLLAVAGAILGIRFVAPARAEEVPPLVAERTVVKDGAYHVDSMRTQVTFSVFCLGVSQYRGMFSGVSGALQLDSTHPERSRVALRLPVQSLITTSHSVMQTLWGEDWLDARKYPTAEFVSTSVIPEGLSQARVMGRLTLHGVTRPIVLQVHFVGAGESPLDHAYSVGFEAQGTIQRSAFGIRHFTTAVGDDVKLALTGVFVEDTPEIAATP</sequence>
<dbReference type="SMART" id="SM00867">
    <property type="entry name" value="YceI"/>
    <property type="match status" value="1"/>
</dbReference>
<evidence type="ECO:0000313" key="3">
    <source>
        <dbReference type="EMBL" id="MCX2561868.1"/>
    </source>
</evidence>
<organism evidence="3 4">
    <name type="scientific">Acetobacter farinalis</name>
    <dbReference type="NCBI Taxonomy" id="1260984"/>
    <lineage>
        <taxon>Bacteria</taxon>
        <taxon>Pseudomonadati</taxon>
        <taxon>Pseudomonadota</taxon>
        <taxon>Alphaproteobacteria</taxon>
        <taxon>Acetobacterales</taxon>
        <taxon>Acetobacteraceae</taxon>
        <taxon>Acetobacter</taxon>
    </lineage>
</organism>
<dbReference type="InterPro" id="IPR036761">
    <property type="entry name" value="TTHA0802/YceI-like_sf"/>
</dbReference>
<comment type="caution">
    <text evidence="3">The sequence shown here is derived from an EMBL/GenBank/DDBJ whole genome shotgun (WGS) entry which is preliminary data.</text>
</comment>
<dbReference type="RefSeq" id="WP_166122657.1">
    <property type="nucleotide sequence ID" value="NZ_JAPIUX010000016.1"/>
</dbReference>
<evidence type="ECO:0000313" key="4">
    <source>
        <dbReference type="Proteomes" id="UP001526446"/>
    </source>
</evidence>
<proteinExistence type="predicted"/>
<evidence type="ECO:0000256" key="1">
    <source>
        <dbReference type="SAM" id="SignalP"/>
    </source>
</evidence>
<evidence type="ECO:0000259" key="2">
    <source>
        <dbReference type="SMART" id="SM00867"/>
    </source>
</evidence>
<dbReference type="InterPro" id="IPR007372">
    <property type="entry name" value="Lipid/polyisoprenoid-bd_YceI"/>
</dbReference>
<accession>A0ABT3Q9A2</accession>
<name>A0ABT3Q9A2_9PROT</name>
<feature type="chain" id="PRO_5047097656" evidence="1">
    <location>
        <begin position="27"/>
        <end position="217"/>
    </location>
</feature>
<dbReference type="Pfam" id="PF04264">
    <property type="entry name" value="YceI"/>
    <property type="match status" value="1"/>
</dbReference>